<comment type="caution">
    <text evidence="1">The sequence shown here is derived from an EMBL/GenBank/DDBJ whole genome shotgun (WGS) entry which is preliminary data.</text>
</comment>
<dbReference type="Proteomes" id="UP001303115">
    <property type="component" value="Unassembled WGS sequence"/>
</dbReference>
<dbReference type="EMBL" id="MU854366">
    <property type="protein sequence ID" value="KAK4040955.1"/>
    <property type="molecule type" value="Genomic_DNA"/>
</dbReference>
<name>A0AAN6SSS3_9PEZI</name>
<sequence>MSTSASDQPPKRVILRLRCNEFEDRVESYNEAIAAYLSSVGRKFSEYQERRYVAHIQGHQDYQEGNPRASFHITLGIEAAMIRDPDWDKLPHEIYRIRRRKDDGTPVVTPLPARYLDIARSFTDRSYAWGEHRRMKEPLEARP</sequence>
<gene>
    <name evidence="1" type="ORF">C8A01DRAFT_35011</name>
</gene>
<protein>
    <submittedName>
        <fullName evidence="1">Uncharacterized protein</fullName>
    </submittedName>
</protein>
<keyword evidence="2" id="KW-1185">Reference proteome</keyword>
<proteinExistence type="predicted"/>
<organism evidence="1 2">
    <name type="scientific">Parachaetomium inaequale</name>
    <dbReference type="NCBI Taxonomy" id="2588326"/>
    <lineage>
        <taxon>Eukaryota</taxon>
        <taxon>Fungi</taxon>
        <taxon>Dikarya</taxon>
        <taxon>Ascomycota</taxon>
        <taxon>Pezizomycotina</taxon>
        <taxon>Sordariomycetes</taxon>
        <taxon>Sordariomycetidae</taxon>
        <taxon>Sordariales</taxon>
        <taxon>Chaetomiaceae</taxon>
        <taxon>Parachaetomium</taxon>
    </lineage>
</organism>
<evidence type="ECO:0000313" key="1">
    <source>
        <dbReference type="EMBL" id="KAK4040955.1"/>
    </source>
</evidence>
<reference evidence="2" key="1">
    <citation type="journal article" date="2023" name="Mol. Phylogenet. Evol.">
        <title>Genome-scale phylogeny and comparative genomics of the fungal order Sordariales.</title>
        <authorList>
            <person name="Hensen N."/>
            <person name="Bonometti L."/>
            <person name="Westerberg I."/>
            <person name="Brannstrom I.O."/>
            <person name="Guillou S."/>
            <person name="Cros-Aarteil S."/>
            <person name="Calhoun S."/>
            <person name="Haridas S."/>
            <person name="Kuo A."/>
            <person name="Mondo S."/>
            <person name="Pangilinan J."/>
            <person name="Riley R."/>
            <person name="LaButti K."/>
            <person name="Andreopoulos B."/>
            <person name="Lipzen A."/>
            <person name="Chen C."/>
            <person name="Yan M."/>
            <person name="Daum C."/>
            <person name="Ng V."/>
            <person name="Clum A."/>
            <person name="Steindorff A."/>
            <person name="Ohm R.A."/>
            <person name="Martin F."/>
            <person name="Silar P."/>
            <person name="Natvig D.O."/>
            <person name="Lalanne C."/>
            <person name="Gautier V."/>
            <person name="Ament-Velasquez S.L."/>
            <person name="Kruys A."/>
            <person name="Hutchinson M.I."/>
            <person name="Powell A.J."/>
            <person name="Barry K."/>
            <person name="Miller A.N."/>
            <person name="Grigoriev I.V."/>
            <person name="Debuchy R."/>
            <person name="Gladieux P."/>
            <person name="Hiltunen Thoren M."/>
            <person name="Johannesson H."/>
        </authorList>
    </citation>
    <scope>NUCLEOTIDE SEQUENCE [LARGE SCALE GENOMIC DNA]</scope>
    <source>
        <strain evidence="2">CBS 284.82</strain>
    </source>
</reference>
<accession>A0AAN6SSS3</accession>
<evidence type="ECO:0000313" key="2">
    <source>
        <dbReference type="Proteomes" id="UP001303115"/>
    </source>
</evidence>
<dbReference type="AlphaFoldDB" id="A0AAN6SSS3"/>